<dbReference type="OrthoDB" id="1188001at2"/>
<dbReference type="InterPro" id="IPR000387">
    <property type="entry name" value="Tyr_Pase_dom"/>
</dbReference>
<evidence type="ECO:0000313" key="3">
    <source>
        <dbReference type="EMBL" id="PPB49092.1"/>
    </source>
</evidence>
<dbReference type="GO" id="GO:0004721">
    <property type="term" value="F:phosphoprotein phosphatase activity"/>
    <property type="evidence" value="ECO:0007669"/>
    <property type="project" value="InterPro"/>
</dbReference>
<dbReference type="SUPFAM" id="SSF52799">
    <property type="entry name" value="(Phosphotyrosine protein) phosphatases II"/>
    <property type="match status" value="1"/>
</dbReference>
<evidence type="ECO:0000313" key="4">
    <source>
        <dbReference type="Proteomes" id="UP000239297"/>
    </source>
</evidence>
<evidence type="ECO:0000259" key="2">
    <source>
        <dbReference type="PROSITE" id="PS50056"/>
    </source>
</evidence>
<keyword evidence="4" id="KW-1185">Reference proteome</keyword>
<dbReference type="InterPro" id="IPR029021">
    <property type="entry name" value="Prot-tyrosine_phosphatase-like"/>
</dbReference>
<comment type="caution">
    <text evidence="3">The sequence shown here is derived from an EMBL/GenBank/DDBJ whole genome shotgun (WGS) entry which is preliminary data.</text>
</comment>
<gene>
    <name evidence="3" type="ORF">C4K88_10275</name>
</gene>
<feature type="region of interest" description="Disordered" evidence="1">
    <location>
        <begin position="1"/>
        <end position="24"/>
    </location>
</feature>
<dbReference type="InterPro" id="IPR016130">
    <property type="entry name" value="Tyr_Pase_AS"/>
</dbReference>
<dbReference type="PROSITE" id="PS50056">
    <property type="entry name" value="TYR_PHOSPHATASE_2"/>
    <property type="match status" value="1"/>
</dbReference>
<dbReference type="PROSITE" id="PS00383">
    <property type="entry name" value="TYR_PHOSPHATASE_1"/>
    <property type="match status" value="1"/>
</dbReference>
<evidence type="ECO:0000256" key="1">
    <source>
        <dbReference type="SAM" id="MobiDB-lite"/>
    </source>
</evidence>
<dbReference type="EMBL" id="PRKW01000004">
    <property type="protein sequence ID" value="PPB49092.1"/>
    <property type="molecule type" value="Genomic_DNA"/>
</dbReference>
<protein>
    <submittedName>
        <fullName evidence="3">Protein tyrosine phosphatase</fullName>
    </submittedName>
</protein>
<sequence>MDATPLAGPDATPDVPAADTSASGRTGALWDGAVNARDLGGLGGSVQPGRLYRMGRREWLTEAGWRQAWGQGVRTVIDLRSPVEVGRRATDPQVGSDVVERFVFLNRPTEDPADEEFRALCGPYLSSPEHYGENLRRWPERFVGIAQAFVAAPAGGVVLHCAAGRDRTGLVVAVLLGAAGIGTAEICADYARAVTAMNERYRGQETPHETPRTDDELAVWLARAQTQLEDLLSSLDAARYLRDAGLSADELAGLRARLTRPVRPL</sequence>
<dbReference type="Proteomes" id="UP000239297">
    <property type="component" value="Unassembled WGS sequence"/>
</dbReference>
<accession>A0A2S5IWX9</accession>
<feature type="domain" description="Tyrosine specific protein phosphatases" evidence="2">
    <location>
        <begin position="140"/>
        <end position="203"/>
    </location>
</feature>
<dbReference type="InterPro" id="IPR026893">
    <property type="entry name" value="Tyr/Ser_Pase_IphP-type"/>
</dbReference>
<dbReference type="Pfam" id="PF13350">
    <property type="entry name" value="Y_phosphatase3"/>
    <property type="match status" value="1"/>
</dbReference>
<name>A0A2S5IWX9_9MICC</name>
<dbReference type="AlphaFoldDB" id="A0A2S5IWX9"/>
<dbReference type="RefSeq" id="WP_104121531.1">
    <property type="nucleotide sequence ID" value="NZ_PRKW01000004.1"/>
</dbReference>
<dbReference type="Gene3D" id="3.90.190.10">
    <property type="entry name" value="Protein tyrosine phosphatase superfamily"/>
    <property type="match status" value="1"/>
</dbReference>
<organism evidence="3 4">
    <name type="scientific">Arthrobacter pityocampae</name>
    <dbReference type="NCBI Taxonomy" id="547334"/>
    <lineage>
        <taxon>Bacteria</taxon>
        <taxon>Bacillati</taxon>
        <taxon>Actinomycetota</taxon>
        <taxon>Actinomycetes</taxon>
        <taxon>Micrococcales</taxon>
        <taxon>Micrococcaceae</taxon>
        <taxon>Arthrobacter</taxon>
    </lineage>
</organism>
<reference evidence="3 4" key="1">
    <citation type="journal article" date="2014" name="Int. J. Syst. Evol. Microbiol.">
        <title>Arthrobacter pityocampae sp. nov., isolated from Thaumetopoea pityocampa (Lep., Thaumetopoeidae).</title>
        <authorList>
            <person name="Ince I.A."/>
            <person name="Demirbag Z."/>
            <person name="Kati H."/>
        </authorList>
    </citation>
    <scope>NUCLEOTIDE SEQUENCE [LARGE SCALE GENOMIC DNA]</scope>
    <source>
        <strain evidence="3 4">Tp2</strain>
    </source>
</reference>
<proteinExistence type="predicted"/>